<keyword evidence="2" id="KW-1133">Transmembrane helix</keyword>
<keyword evidence="2" id="KW-0472">Membrane</keyword>
<feature type="transmembrane region" description="Helical" evidence="2">
    <location>
        <begin position="72"/>
        <end position="105"/>
    </location>
</feature>
<evidence type="ECO:0000256" key="1">
    <source>
        <dbReference type="SAM" id="MobiDB-lite"/>
    </source>
</evidence>
<name>A0ABS3R3Z9_9ACTN</name>
<feature type="compositionally biased region" description="Pro residues" evidence="1">
    <location>
        <begin position="40"/>
        <end position="58"/>
    </location>
</feature>
<evidence type="ECO:0000256" key="2">
    <source>
        <dbReference type="SAM" id="Phobius"/>
    </source>
</evidence>
<evidence type="ECO:0000313" key="3">
    <source>
        <dbReference type="EMBL" id="MBO2440319.1"/>
    </source>
</evidence>
<feature type="transmembrane region" description="Helical" evidence="2">
    <location>
        <begin position="111"/>
        <end position="137"/>
    </location>
</feature>
<feature type="compositionally biased region" description="Basic and acidic residues" evidence="1">
    <location>
        <begin position="15"/>
        <end position="24"/>
    </location>
</feature>
<evidence type="ECO:0000313" key="4">
    <source>
        <dbReference type="Proteomes" id="UP000666915"/>
    </source>
</evidence>
<evidence type="ECO:0008006" key="5">
    <source>
        <dbReference type="Google" id="ProtNLM"/>
    </source>
</evidence>
<keyword evidence="4" id="KW-1185">Reference proteome</keyword>
<gene>
    <name evidence="3" type="ORF">J4557_22585</name>
</gene>
<dbReference type="RefSeq" id="WP_208268705.1">
    <property type="nucleotide sequence ID" value="NZ_JAGEOK010000014.1"/>
</dbReference>
<accession>A0ABS3R3Z9</accession>
<sequence>MSSERQRNTAPGVRYRGDRRDPRARTAAAGPPAAVADLAPPRPPGTPGPPSALRPPAAPGRARRRRAAVGRALARTVLIIAAGLAAGLLTALTFVLLLFAVGYLLQGTWRTGLWLLAAAPAAFASALAAGGCLFRLIRRARSRRP</sequence>
<organism evidence="3 4">
    <name type="scientific">Actinomadura nitritigenes</name>
    <dbReference type="NCBI Taxonomy" id="134602"/>
    <lineage>
        <taxon>Bacteria</taxon>
        <taxon>Bacillati</taxon>
        <taxon>Actinomycetota</taxon>
        <taxon>Actinomycetes</taxon>
        <taxon>Streptosporangiales</taxon>
        <taxon>Thermomonosporaceae</taxon>
        <taxon>Actinomadura</taxon>
    </lineage>
</organism>
<proteinExistence type="predicted"/>
<dbReference type="EMBL" id="JAGEOK010000014">
    <property type="protein sequence ID" value="MBO2440319.1"/>
    <property type="molecule type" value="Genomic_DNA"/>
</dbReference>
<comment type="caution">
    <text evidence="3">The sequence shown here is derived from an EMBL/GenBank/DDBJ whole genome shotgun (WGS) entry which is preliminary data.</text>
</comment>
<keyword evidence="2" id="KW-0812">Transmembrane</keyword>
<dbReference type="Proteomes" id="UP000666915">
    <property type="component" value="Unassembled WGS sequence"/>
</dbReference>
<protein>
    <recommendedName>
        <fullName evidence="5">Superfamily III holin-X</fullName>
    </recommendedName>
</protein>
<feature type="region of interest" description="Disordered" evidence="1">
    <location>
        <begin position="1"/>
        <end position="64"/>
    </location>
</feature>
<reference evidence="3 4" key="1">
    <citation type="submission" date="2021-03" db="EMBL/GenBank/DDBJ databases">
        <authorList>
            <person name="Kanchanasin P."/>
            <person name="Saeng-In P."/>
            <person name="Phongsopitanun W."/>
            <person name="Yuki M."/>
            <person name="Kudo T."/>
            <person name="Ohkuma M."/>
            <person name="Tanasupawat S."/>
        </authorList>
    </citation>
    <scope>NUCLEOTIDE SEQUENCE [LARGE SCALE GENOMIC DNA]</scope>
    <source>
        <strain evidence="3 4">L46</strain>
    </source>
</reference>
<feature type="compositionally biased region" description="Low complexity" evidence="1">
    <location>
        <begin position="25"/>
        <end position="39"/>
    </location>
</feature>